<sequence>MSASKILLQPFSEYYDGALYLAKTGISRQCDIEAKASRVWSRAIDDKEVSSQADPPAVTEKGVSAYPFDFSQVTLNTGRWQDNQARTISYLHYVDVQRMLYVFRQNHKLSTNGATANAGWDDPTFPFRSHFQGHLMSAWAQCYGQLGDATCKSQATTMTAALVQCQANNAAAGFATGYLSGFPESDFTALEGGTLTNGNVPWYVIHKTMAGLLDVWVHIGDSNAQKALLALASWVDTRTAKLSYSQMQNVLNTEFGGMPEVLSDLYFQTGDSKWLTTAARFNMASVLTPLANNQDQLNGLHANTQIPKWIGALREYKATGNTTYLNIARNAWTITTSAHAYAMGGISEAEHFHAANAISGYLDADTMEHCDSYNMLKLTRELFAVDQSTTAYFDYYERTLMNHVIGSQDPQSSHGATTYFSSLNPGSLRGLGPAWGGGTWSTDYSSFWCCHGTSLEVNTAHGDSIYYYDSDDIYVNLFHSSTVNWSAKNVKITQTTNYPISASSTLQVAGSGSWAMKIRIPAWTSGASILVNGQAVSSSSITPGKYTTISRTWSSGDKVTVCLPMSFKTIAANDKQSVAAVAYGPVILTGSYSSSFTSMPSLSLGTLQRTSTSALQFSGTSGSQTVQLIAFFEAQHVYSNTYWTTSGSVPSTTSGICSAS</sequence>
<dbReference type="PANTHER" id="PTHR31151:SF0">
    <property type="entry name" value="PROLINE-TRNA LIGASE (DUF1680)"/>
    <property type="match status" value="1"/>
</dbReference>
<dbReference type="InterPro" id="IPR012878">
    <property type="entry name" value="Beta-AFase-like_GH127_cat"/>
</dbReference>
<reference evidence="3" key="1">
    <citation type="journal article" date="2020" name="Stud. Mycol.">
        <title>101 Dothideomycetes genomes: a test case for predicting lifestyles and emergence of pathogens.</title>
        <authorList>
            <person name="Haridas S."/>
            <person name="Albert R."/>
            <person name="Binder M."/>
            <person name="Bloem J."/>
            <person name="Labutti K."/>
            <person name="Salamov A."/>
            <person name="Andreopoulos B."/>
            <person name="Baker S."/>
            <person name="Barry K."/>
            <person name="Bills G."/>
            <person name="Bluhm B."/>
            <person name="Cannon C."/>
            <person name="Castanera R."/>
            <person name="Culley D."/>
            <person name="Daum C."/>
            <person name="Ezra D."/>
            <person name="Gonzalez J."/>
            <person name="Henrissat B."/>
            <person name="Kuo A."/>
            <person name="Liang C."/>
            <person name="Lipzen A."/>
            <person name="Lutzoni F."/>
            <person name="Magnuson J."/>
            <person name="Mondo S."/>
            <person name="Nolan M."/>
            <person name="Ohm R."/>
            <person name="Pangilinan J."/>
            <person name="Park H.-J."/>
            <person name="Ramirez L."/>
            <person name="Alfaro M."/>
            <person name="Sun H."/>
            <person name="Tritt A."/>
            <person name="Yoshinaga Y."/>
            <person name="Zwiers L.-H."/>
            <person name="Turgeon B."/>
            <person name="Goodwin S."/>
            <person name="Spatafora J."/>
            <person name="Crous P."/>
            <person name="Grigoriev I."/>
        </authorList>
    </citation>
    <scope>NUCLEOTIDE SEQUENCE</scope>
    <source>
        <strain evidence="3">Tuck. ex Michener</strain>
    </source>
</reference>
<dbReference type="AlphaFoldDB" id="A0A6A6HDC3"/>
<dbReference type="GO" id="GO:0005975">
    <property type="term" value="P:carbohydrate metabolic process"/>
    <property type="evidence" value="ECO:0007669"/>
    <property type="project" value="InterPro"/>
</dbReference>
<dbReference type="EMBL" id="ML991787">
    <property type="protein sequence ID" value="KAF2236136.1"/>
    <property type="molecule type" value="Genomic_DNA"/>
</dbReference>
<evidence type="ECO:0000259" key="2">
    <source>
        <dbReference type="Pfam" id="PF20736"/>
    </source>
</evidence>
<feature type="domain" description="Non-reducing end beta-L-arabinofuranosidase-like GH127 catalytic" evidence="1">
    <location>
        <begin position="72"/>
        <end position="461"/>
    </location>
</feature>
<keyword evidence="4" id="KW-1185">Reference proteome</keyword>
<dbReference type="Pfam" id="PF20736">
    <property type="entry name" value="Glyco_hydro127M"/>
    <property type="match status" value="1"/>
</dbReference>
<evidence type="ECO:0000259" key="1">
    <source>
        <dbReference type="Pfam" id="PF07944"/>
    </source>
</evidence>
<dbReference type="OrthoDB" id="5358475at2759"/>
<dbReference type="SUPFAM" id="SSF48208">
    <property type="entry name" value="Six-hairpin glycosidases"/>
    <property type="match status" value="1"/>
</dbReference>
<evidence type="ECO:0000313" key="4">
    <source>
        <dbReference type="Proteomes" id="UP000800092"/>
    </source>
</evidence>
<feature type="domain" description="Non-reducing end beta-L-arabinofuranosidase-like GH127 middle" evidence="2">
    <location>
        <begin position="473"/>
        <end position="565"/>
    </location>
</feature>
<protein>
    <submittedName>
        <fullName evidence="3">DUF1680-domain-containing protein</fullName>
    </submittedName>
</protein>
<dbReference type="PANTHER" id="PTHR31151">
    <property type="entry name" value="PROLINE-TRNA LIGASE (DUF1680)"/>
    <property type="match status" value="1"/>
</dbReference>
<proteinExistence type="predicted"/>
<gene>
    <name evidence="3" type="ORF">EV356DRAFT_565866</name>
</gene>
<dbReference type="Proteomes" id="UP000800092">
    <property type="component" value="Unassembled WGS sequence"/>
</dbReference>
<dbReference type="Pfam" id="PF07944">
    <property type="entry name" value="Beta-AFase-like_GH127_cat"/>
    <property type="match status" value="1"/>
</dbReference>
<accession>A0A6A6HDC3</accession>
<organism evidence="3 4">
    <name type="scientific">Viridothelium virens</name>
    <name type="common">Speckled blister lichen</name>
    <name type="synonym">Trypethelium virens</name>
    <dbReference type="NCBI Taxonomy" id="1048519"/>
    <lineage>
        <taxon>Eukaryota</taxon>
        <taxon>Fungi</taxon>
        <taxon>Dikarya</taxon>
        <taxon>Ascomycota</taxon>
        <taxon>Pezizomycotina</taxon>
        <taxon>Dothideomycetes</taxon>
        <taxon>Dothideomycetes incertae sedis</taxon>
        <taxon>Trypetheliales</taxon>
        <taxon>Trypetheliaceae</taxon>
        <taxon>Viridothelium</taxon>
    </lineage>
</organism>
<dbReference type="InterPro" id="IPR008928">
    <property type="entry name" value="6-hairpin_glycosidase_sf"/>
</dbReference>
<evidence type="ECO:0000313" key="3">
    <source>
        <dbReference type="EMBL" id="KAF2236136.1"/>
    </source>
</evidence>
<dbReference type="InterPro" id="IPR049046">
    <property type="entry name" value="Beta-AFase-like_GH127_middle"/>
</dbReference>
<name>A0A6A6HDC3_VIRVR</name>